<evidence type="ECO:0000259" key="2">
    <source>
        <dbReference type="PROSITE" id="PS50943"/>
    </source>
</evidence>
<feature type="compositionally biased region" description="Basic residues" evidence="1">
    <location>
        <begin position="166"/>
        <end position="176"/>
    </location>
</feature>
<feature type="region of interest" description="Disordered" evidence="1">
    <location>
        <begin position="136"/>
        <end position="191"/>
    </location>
</feature>
<feature type="domain" description="HTH cro/C1-type" evidence="2">
    <location>
        <begin position="29"/>
        <end position="83"/>
    </location>
</feature>
<dbReference type="Pfam" id="PF01381">
    <property type="entry name" value="HTH_3"/>
    <property type="match status" value="1"/>
</dbReference>
<organism evidence="3 4">
    <name type="scientific">Rhodocista pekingensis</name>
    <dbReference type="NCBI Taxonomy" id="201185"/>
    <lineage>
        <taxon>Bacteria</taxon>
        <taxon>Pseudomonadati</taxon>
        <taxon>Pseudomonadota</taxon>
        <taxon>Alphaproteobacteria</taxon>
        <taxon>Rhodospirillales</taxon>
        <taxon>Azospirillaceae</taxon>
        <taxon>Rhodocista</taxon>
    </lineage>
</organism>
<evidence type="ECO:0000313" key="3">
    <source>
        <dbReference type="EMBL" id="MFC7335038.1"/>
    </source>
</evidence>
<gene>
    <name evidence="3" type="ORF">ACFQPS_17865</name>
</gene>
<dbReference type="InterPro" id="IPR001387">
    <property type="entry name" value="Cro/C1-type_HTH"/>
</dbReference>
<dbReference type="InterPro" id="IPR010982">
    <property type="entry name" value="Lambda_DNA-bd_dom_sf"/>
</dbReference>
<evidence type="ECO:0000313" key="4">
    <source>
        <dbReference type="Proteomes" id="UP001596456"/>
    </source>
</evidence>
<dbReference type="RefSeq" id="WP_377360577.1">
    <property type="nucleotide sequence ID" value="NZ_JBHTCM010000025.1"/>
</dbReference>
<proteinExistence type="predicted"/>
<dbReference type="SUPFAM" id="SSF47413">
    <property type="entry name" value="lambda repressor-like DNA-binding domains"/>
    <property type="match status" value="1"/>
</dbReference>
<dbReference type="Gene3D" id="1.10.260.40">
    <property type="entry name" value="lambda repressor-like DNA-binding domains"/>
    <property type="match status" value="1"/>
</dbReference>
<protein>
    <submittedName>
        <fullName evidence="3">Helix-turn-helix domain-containing protein</fullName>
    </submittedName>
</protein>
<accession>A0ABW2L0U8</accession>
<dbReference type="CDD" id="cd00093">
    <property type="entry name" value="HTH_XRE"/>
    <property type="match status" value="1"/>
</dbReference>
<dbReference type="SMART" id="SM00530">
    <property type="entry name" value="HTH_XRE"/>
    <property type="match status" value="1"/>
</dbReference>
<sequence length="191" mass="20412">MVEKGNRGRRGPRQSEEDAAVSAALGERVRARRGLLGMTQQELGRRVGLTFQQVQKYERGSNRVAVPTLLKLANALDTTPADLLEGLGATPIGTRDTALDRESLNLLSASRRIPAGVRHAIVGLAKALAEGRSVDGSLLDQESEPAGPPEEADGGTAAAPGDGTRRQGRRPRRRRGAIWDPADIERAARRG</sequence>
<dbReference type="PROSITE" id="PS50943">
    <property type="entry name" value="HTH_CROC1"/>
    <property type="match status" value="1"/>
</dbReference>
<name>A0ABW2L0U8_9PROT</name>
<evidence type="ECO:0000256" key="1">
    <source>
        <dbReference type="SAM" id="MobiDB-lite"/>
    </source>
</evidence>
<keyword evidence="4" id="KW-1185">Reference proteome</keyword>
<feature type="region of interest" description="Disordered" evidence="1">
    <location>
        <begin position="1"/>
        <end position="21"/>
    </location>
</feature>
<dbReference type="EMBL" id="JBHTCM010000025">
    <property type="protein sequence ID" value="MFC7335038.1"/>
    <property type="molecule type" value="Genomic_DNA"/>
</dbReference>
<reference evidence="4" key="1">
    <citation type="journal article" date="2019" name="Int. J. Syst. Evol. Microbiol.">
        <title>The Global Catalogue of Microorganisms (GCM) 10K type strain sequencing project: providing services to taxonomists for standard genome sequencing and annotation.</title>
        <authorList>
            <consortium name="The Broad Institute Genomics Platform"/>
            <consortium name="The Broad Institute Genome Sequencing Center for Infectious Disease"/>
            <person name="Wu L."/>
            <person name="Ma J."/>
        </authorList>
    </citation>
    <scope>NUCLEOTIDE SEQUENCE [LARGE SCALE GENOMIC DNA]</scope>
    <source>
        <strain evidence="4">CGMCC 1.16275</strain>
    </source>
</reference>
<dbReference type="Proteomes" id="UP001596456">
    <property type="component" value="Unassembled WGS sequence"/>
</dbReference>
<comment type="caution">
    <text evidence="3">The sequence shown here is derived from an EMBL/GenBank/DDBJ whole genome shotgun (WGS) entry which is preliminary data.</text>
</comment>